<accession>A0AA86MY58</accession>
<gene>
    <name evidence="1" type="ORF">DNFV4_01617</name>
</gene>
<dbReference type="Proteomes" id="UP001179121">
    <property type="component" value="Chromosome"/>
</dbReference>
<dbReference type="EMBL" id="OX365700">
    <property type="protein sequence ID" value="CAI4031189.1"/>
    <property type="molecule type" value="Genomic_DNA"/>
</dbReference>
<name>A0AA86MY58_9BACT</name>
<sequence length="316" mass="36604">MPKGKSKEEEFDPTLELKTLALRDEPLVHQYRDLHYQLVLDQLQATGQRIASREHTTPLSAAQRRSLLKRHARLDKQICEKYRISGFHGGDPYIVKRDNWLETLRVPLSQPLTIETNWQSSFYSPRVQFYVLPKDAAVFHSHSRIVCQLPSLPKKVPADSLPILTIHLDLSKVKGNHLAGLATKFKEAVKRCLEELPRSRRKPASTWQQNVKRDYHRFYLHFYRAVPYRWIAAYEKTGALPKGPFDMAVPKESSIRESVERVHYIVFSRPFKARKTLSHRANTRLDAEIQSFNCPDHGKDCSDTCGYAKDFIKKLG</sequence>
<dbReference type="AlphaFoldDB" id="A0AA86MY58"/>
<keyword evidence="2" id="KW-1185">Reference proteome</keyword>
<evidence type="ECO:0000313" key="1">
    <source>
        <dbReference type="EMBL" id="CAI4031189.1"/>
    </source>
</evidence>
<reference evidence="1" key="1">
    <citation type="submission" date="2022-10" db="EMBL/GenBank/DDBJ databases">
        <authorList>
            <person name="Koch H."/>
        </authorList>
    </citation>
    <scope>NUCLEOTIDE SEQUENCE</scope>
    <source>
        <strain evidence="1">DNF</strain>
    </source>
</reference>
<dbReference type="KEGG" id="nti:DNFV4_01617"/>
<organism evidence="1 2">
    <name type="scientific">Nitrospira tepida</name>
    <dbReference type="NCBI Taxonomy" id="2973512"/>
    <lineage>
        <taxon>Bacteria</taxon>
        <taxon>Pseudomonadati</taxon>
        <taxon>Nitrospirota</taxon>
        <taxon>Nitrospiria</taxon>
        <taxon>Nitrospirales</taxon>
        <taxon>Nitrospiraceae</taxon>
        <taxon>Nitrospira</taxon>
    </lineage>
</organism>
<evidence type="ECO:0000313" key="2">
    <source>
        <dbReference type="Proteomes" id="UP001179121"/>
    </source>
</evidence>
<dbReference type="RefSeq" id="WP_289268137.1">
    <property type="nucleotide sequence ID" value="NZ_OX365700.1"/>
</dbReference>
<proteinExistence type="predicted"/>
<protein>
    <submittedName>
        <fullName evidence="1">Uncharacterized protein</fullName>
    </submittedName>
</protein>